<reference evidence="1 2" key="1">
    <citation type="submission" date="2022-11" db="EMBL/GenBank/DDBJ databases">
        <title>Study of microbial diversity in lake waters.</title>
        <authorList>
            <person name="Zhang J."/>
        </authorList>
    </citation>
    <scope>NUCLEOTIDE SEQUENCE [LARGE SCALE GENOMIC DNA]</scope>
    <source>
        <strain evidence="1 2">DT12</strain>
    </source>
</reference>
<protein>
    <submittedName>
        <fullName evidence="1">Uncharacterized protein</fullName>
    </submittedName>
</protein>
<evidence type="ECO:0000313" key="2">
    <source>
        <dbReference type="Proteomes" id="UP001208017"/>
    </source>
</evidence>
<comment type="caution">
    <text evidence="1">The sequence shown here is derived from an EMBL/GenBank/DDBJ whole genome shotgun (WGS) entry which is preliminary data.</text>
</comment>
<name>A0ABT3X4N5_9BACL</name>
<accession>A0ABT3X4N5</accession>
<dbReference type="Proteomes" id="UP001208017">
    <property type="component" value="Unassembled WGS sequence"/>
</dbReference>
<evidence type="ECO:0000313" key="1">
    <source>
        <dbReference type="EMBL" id="MCX7569689.1"/>
    </source>
</evidence>
<dbReference type="EMBL" id="JAPMLT010000002">
    <property type="protein sequence ID" value="MCX7569689.1"/>
    <property type="molecule type" value="Genomic_DNA"/>
</dbReference>
<gene>
    <name evidence="1" type="ORF">OS242_06905</name>
</gene>
<proteinExistence type="predicted"/>
<sequence length="132" mass="15330">MRDIRSGQYARYRGEEYQAGYSFPKKQYILTTEEVAAADFGFVSNEAGIYVKRVTGTELEELYTIQTFGLYREEKVELFRLAEGYYLSRTSEGLLAEKLGYVLQEPGVYNKMIPTDDIERVWEEKTPARIIL</sequence>
<organism evidence="1 2">
    <name type="scientific">Tumebacillus lacus</name>
    <dbReference type="NCBI Taxonomy" id="2995335"/>
    <lineage>
        <taxon>Bacteria</taxon>
        <taxon>Bacillati</taxon>
        <taxon>Bacillota</taxon>
        <taxon>Bacilli</taxon>
        <taxon>Bacillales</taxon>
        <taxon>Alicyclobacillaceae</taxon>
        <taxon>Tumebacillus</taxon>
    </lineage>
</organism>
<dbReference type="RefSeq" id="WP_267150920.1">
    <property type="nucleotide sequence ID" value="NZ_JAPMLT010000002.1"/>
</dbReference>
<keyword evidence="2" id="KW-1185">Reference proteome</keyword>